<proteinExistence type="inferred from homology"/>
<dbReference type="AlphaFoldDB" id="A0A5C2T3R8"/>
<keyword evidence="3" id="KW-0032">Aminotransferase</keyword>
<dbReference type="CDD" id="cd00609">
    <property type="entry name" value="AAT_like"/>
    <property type="match status" value="1"/>
</dbReference>
<dbReference type="Pfam" id="PF00155">
    <property type="entry name" value="Aminotran_1_2"/>
    <property type="match status" value="1"/>
</dbReference>
<dbReference type="InterPro" id="IPR015421">
    <property type="entry name" value="PyrdxlP-dep_Trfase_major"/>
</dbReference>
<evidence type="ECO:0000256" key="5">
    <source>
        <dbReference type="ARBA" id="ARBA00022898"/>
    </source>
</evidence>
<evidence type="ECO:0000256" key="2">
    <source>
        <dbReference type="ARBA" id="ARBA00007441"/>
    </source>
</evidence>
<evidence type="ECO:0000313" key="8">
    <source>
        <dbReference type="Proteomes" id="UP000313359"/>
    </source>
</evidence>
<dbReference type="InterPro" id="IPR004839">
    <property type="entry name" value="Aminotransferase_I/II_large"/>
</dbReference>
<dbReference type="GO" id="GO:0030170">
    <property type="term" value="F:pyridoxal phosphate binding"/>
    <property type="evidence" value="ECO:0007669"/>
    <property type="project" value="InterPro"/>
</dbReference>
<evidence type="ECO:0000256" key="4">
    <source>
        <dbReference type="ARBA" id="ARBA00022679"/>
    </source>
</evidence>
<organism evidence="7 8">
    <name type="scientific">Lentinus tigrinus ALCF2SS1-6</name>
    <dbReference type="NCBI Taxonomy" id="1328759"/>
    <lineage>
        <taxon>Eukaryota</taxon>
        <taxon>Fungi</taxon>
        <taxon>Dikarya</taxon>
        <taxon>Basidiomycota</taxon>
        <taxon>Agaricomycotina</taxon>
        <taxon>Agaricomycetes</taxon>
        <taxon>Polyporales</taxon>
        <taxon>Polyporaceae</taxon>
        <taxon>Lentinus</taxon>
    </lineage>
</organism>
<evidence type="ECO:0000256" key="1">
    <source>
        <dbReference type="ARBA" id="ARBA00001933"/>
    </source>
</evidence>
<dbReference type="OrthoDB" id="691673at2759"/>
<evidence type="ECO:0000313" key="7">
    <source>
        <dbReference type="EMBL" id="RPD66836.1"/>
    </source>
</evidence>
<dbReference type="Gene3D" id="3.40.640.10">
    <property type="entry name" value="Type I PLP-dependent aspartate aminotransferase-like (Major domain)"/>
    <property type="match status" value="1"/>
</dbReference>
<evidence type="ECO:0000256" key="3">
    <source>
        <dbReference type="ARBA" id="ARBA00022576"/>
    </source>
</evidence>
<accession>A0A5C2T3R8</accession>
<reference evidence="7" key="1">
    <citation type="journal article" date="2018" name="Genome Biol. Evol.">
        <title>Genomics and development of Lentinus tigrinus, a white-rot wood-decaying mushroom with dimorphic fruiting bodies.</title>
        <authorList>
            <person name="Wu B."/>
            <person name="Xu Z."/>
            <person name="Knudson A."/>
            <person name="Carlson A."/>
            <person name="Chen N."/>
            <person name="Kovaka S."/>
            <person name="LaButti K."/>
            <person name="Lipzen A."/>
            <person name="Pennachio C."/>
            <person name="Riley R."/>
            <person name="Schakwitz W."/>
            <person name="Umezawa K."/>
            <person name="Ohm R.A."/>
            <person name="Grigoriev I.V."/>
            <person name="Nagy L.G."/>
            <person name="Gibbons J."/>
            <person name="Hibbett D."/>
        </authorList>
    </citation>
    <scope>NUCLEOTIDE SEQUENCE [LARGE SCALE GENOMIC DNA]</scope>
    <source>
        <strain evidence="7">ALCF2SS1-6</strain>
    </source>
</reference>
<dbReference type="SUPFAM" id="SSF53383">
    <property type="entry name" value="PLP-dependent transferases"/>
    <property type="match status" value="1"/>
</dbReference>
<dbReference type="Proteomes" id="UP000313359">
    <property type="component" value="Unassembled WGS sequence"/>
</dbReference>
<evidence type="ECO:0000259" key="6">
    <source>
        <dbReference type="Pfam" id="PF00155"/>
    </source>
</evidence>
<dbReference type="PANTHER" id="PTHR42790:SF1">
    <property type="entry name" value="AROMATIC AMINO ACID AMINOTRANSFERASE, HYPOTHETICAL (EUROFUNG)"/>
    <property type="match status" value="1"/>
</dbReference>
<gene>
    <name evidence="7" type="ORF">L227DRAFT_490959</name>
</gene>
<dbReference type="PANTHER" id="PTHR42790">
    <property type="entry name" value="AMINOTRANSFERASE"/>
    <property type="match status" value="1"/>
</dbReference>
<protein>
    <submittedName>
        <fullName evidence="7">PLP-dependent transferase</fullName>
    </submittedName>
</protein>
<feature type="domain" description="Aminotransferase class I/classII large" evidence="6">
    <location>
        <begin position="122"/>
        <end position="420"/>
    </location>
</feature>
<comment type="similarity">
    <text evidence="2">Belongs to the class-I pyridoxal-phosphate-dependent aminotransferase family.</text>
</comment>
<sequence>MSPSLSEKFQYQEKRKAVDLSHHLSDLSRARATSPLKGLARYFGRPDLISLAGGMPNEAYFPFAAISGDALVPDSFSIADSQSESSLSWLWKLFGSRKEKTTSVTIPKYPANKDDITLKVALQYGTATGLPQLQKFINELVEKIYQPAYLDWTILVQTGNTDGWSRAVTTLCNPGEAFITEDWTYPSALAGTAPYGIHPVGVLMDDQGMRSDELRKLLAEWDEGARGCKRPHVMYTVPVGQNPTGVTMGLERKREIYDICVEYDVIIVEDDPYYFLQMGSYAAKLDPVSQAMHADPESWLSSLAPSYLKYVIDYQGRVIRLDTFSKTIAPGARLGFFTCNPRFAERLERAGEVSTQAPCGFGQSLVAQLLTTWKYDGYVRWLQGLAVQYKSRRDFLLDALREEFDMQMSIGTTSSWKGCTVYTASSKPRAGSTRMLEKRAYGSKALFSLVPPTSGMFVWLKMHFENVPGFQPDEEPSTMELKLFVKLAEAGVLIGPGRYFSSDEDNASPVDGHFRIAFSYASEEDFTKAVKIFGEVMREFFKE</sequence>
<name>A0A5C2T3R8_9APHY</name>
<dbReference type="InterPro" id="IPR015424">
    <property type="entry name" value="PyrdxlP-dep_Trfase"/>
</dbReference>
<dbReference type="EMBL" id="ML122250">
    <property type="protein sequence ID" value="RPD66836.1"/>
    <property type="molecule type" value="Genomic_DNA"/>
</dbReference>
<comment type="cofactor">
    <cofactor evidence="1">
        <name>pyridoxal 5'-phosphate</name>
        <dbReference type="ChEBI" id="CHEBI:597326"/>
    </cofactor>
</comment>
<dbReference type="GO" id="GO:1901605">
    <property type="term" value="P:alpha-amino acid metabolic process"/>
    <property type="evidence" value="ECO:0007669"/>
    <property type="project" value="TreeGrafter"/>
</dbReference>
<keyword evidence="5" id="KW-0663">Pyridoxal phosphate</keyword>
<keyword evidence="4 7" id="KW-0808">Transferase</keyword>
<dbReference type="GO" id="GO:0008483">
    <property type="term" value="F:transaminase activity"/>
    <property type="evidence" value="ECO:0007669"/>
    <property type="project" value="UniProtKB-KW"/>
</dbReference>
<dbReference type="STRING" id="1328759.A0A5C2T3R8"/>
<dbReference type="InterPro" id="IPR050859">
    <property type="entry name" value="Class-I_PLP-dep_aminotransf"/>
</dbReference>
<keyword evidence="8" id="KW-1185">Reference proteome</keyword>